<feature type="transmembrane region" description="Helical" evidence="1">
    <location>
        <begin position="21"/>
        <end position="41"/>
    </location>
</feature>
<protein>
    <submittedName>
        <fullName evidence="2">Uncharacterized protein</fullName>
    </submittedName>
</protein>
<feature type="transmembrane region" description="Helical" evidence="1">
    <location>
        <begin position="47"/>
        <end position="67"/>
    </location>
</feature>
<organism evidence="2">
    <name type="scientific">Wolbachia endosymbiont of Armadillidium arcangelii</name>
    <dbReference type="NCBI Taxonomy" id="3158571"/>
    <lineage>
        <taxon>Bacteria</taxon>
        <taxon>Pseudomonadati</taxon>
        <taxon>Pseudomonadota</taxon>
        <taxon>Alphaproteobacteria</taxon>
        <taxon>Rickettsiales</taxon>
        <taxon>Anaplasmataceae</taxon>
        <taxon>Wolbachieae</taxon>
        <taxon>Wolbachia</taxon>
    </lineage>
</organism>
<evidence type="ECO:0000313" key="2">
    <source>
        <dbReference type="EMBL" id="XBS67171.1"/>
    </source>
</evidence>
<sequence length="167" mass="18597">MNCKEKKLVYRKKIRTHLKRLVTALSTASLIGYIAALALNISVLSLYFSIASTILSALSLALNIWSLTDHFRRHDLNKQPDTPRQKKLTKICLDIAPSISFLIGGITFILPLESPIIPLISIAFFILGYIFMATNLVRTMINQPQIDENNNFKASDHSNVQSAIVGA</sequence>
<evidence type="ECO:0000256" key="1">
    <source>
        <dbReference type="SAM" id="Phobius"/>
    </source>
</evidence>
<feature type="transmembrane region" description="Helical" evidence="1">
    <location>
        <begin position="116"/>
        <end position="137"/>
    </location>
</feature>
<keyword evidence="1" id="KW-1133">Transmembrane helix</keyword>
<keyword evidence="1" id="KW-0812">Transmembrane</keyword>
<feature type="transmembrane region" description="Helical" evidence="1">
    <location>
        <begin position="88"/>
        <end position="110"/>
    </location>
</feature>
<proteinExistence type="predicted"/>
<accession>A0AAU7Q4S5</accession>
<gene>
    <name evidence="2" type="ORF">ABLO99_00110</name>
</gene>
<dbReference type="AlphaFoldDB" id="A0AAU7Q4S5"/>
<dbReference type="RefSeq" id="WP_047759619.1">
    <property type="nucleotide sequence ID" value="NZ_CP157942.1"/>
</dbReference>
<keyword evidence="1" id="KW-0472">Membrane</keyword>
<name>A0AAU7Q4S5_9RICK</name>
<dbReference type="EMBL" id="CP157942">
    <property type="protein sequence ID" value="XBS67171.1"/>
    <property type="molecule type" value="Genomic_DNA"/>
</dbReference>
<reference evidence="2" key="1">
    <citation type="submission" date="2024-06" db="EMBL/GenBank/DDBJ databases">
        <authorList>
            <person name="Dussert Y."/>
            <person name="Peccoud J."/>
            <person name="Pigeault R."/>
        </authorList>
    </citation>
    <scope>NUCLEOTIDE SEQUENCE</scope>
    <source>
        <strain evidence="2">WArc</strain>
    </source>
</reference>